<comment type="caution">
    <text evidence="1">The sequence shown here is derived from an EMBL/GenBank/DDBJ whole genome shotgun (WGS) entry which is preliminary data.</text>
</comment>
<dbReference type="AlphaFoldDB" id="A0A6G1F3J1"/>
<dbReference type="Proteomes" id="UP000479710">
    <property type="component" value="Unassembled WGS sequence"/>
</dbReference>
<dbReference type="EMBL" id="SPHZ02000001">
    <property type="protein sequence ID" value="KAF0931382.1"/>
    <property type="molecule type" value="Genomic_DNA"/>
</dbReference>
<proteinExistence type="predicted"/>
<protein>
    <submittedName>
        <fullName evidence="1">Uncharacterized protein</fullName>
    </submittedName>
</protein>
<reference evidence="1 2" key="1">
    <citation type="submission" date="2019-11" db="EMBL/GenBank/DDBJ databases">
        <title>Whole genome sequence of Oryza granulata.</title>
        <authorList>
            <person name="Li W."/>
        </authorList>
    </citation>
    <scope>NUCLEOTIDE SEQUENCE [LARGE SCALE GENOMIC DNA]</scope>
    <source>
        <strain evidence="2">cv. Menghai</strain>
        <tissue evidence="1">Leaf</tissue>
    </source>
</reference>
<gene>
    <name evidence="1" type="ORF">E2562_004520</name>
</gene>
<evidence type="ECO:0000313" key="2">
    <source>
        <dbReference type="Proteomes" id="UP000479710"/>
    </source>
</evidence>
<sequence length="120" mass="13141">MPMPLSLHLTKYLSTHSEAEVPLDPRDDDMTAPEMTPTWCDGEYTAALAFAAPYFLPPTTSAYESAAWVYSDLADTAEAFLRRTTREGFESRCAAVLSSTMATFFVLLRRDSEMGDGGGA</sequence>
<organism evidence="1 2">
    <name type="scientific">Oryza meyeriana var. granulata</name>
    <dbReference type="NCBI Taxonomy" id="110450"/>
    <lineage>
        <taxon>Eukaryota</taxon>
        <taxon>Viridiplantae</taxon>
        <taxon>Streptophyta</taxon>
        <taxon>Embryophyta</taxon>
        <taxon>Tracheophyta</taxon>
        <taxon>Spermatophyta</taxon>
        <taxon>Magnoliopsida</taxon>
        <taxon>Liliopsida</taxon>
        <taxon>Poales</taxon>
        <taxon>Poaceae</taxon>
        <taxon>BOP clade</taxon>
        <taxon>Oryzoideae</taxon>
        <taxon>Oryzeae</taxon>
        <taxon>Oryzinae</taxon>
        <taxon>Oryza</taxon>
        <taxon>Oryza meyeriana</taxon>
    </lineage>
</organism>
<name>A0A6G1F3J1_9ORYZ</name>
<accession>A0A6G1F3J1</accession>
<evidence type="ECO:0000313" key="1">
    <source>
        <dbReference type="EMBL" id="KAF0931382.1"/>
    </source>
</evidence>
<keyword evidence="2" id="KW-1185">Reference proteome</keyword>